<name>A0A699IS25_TANCI</name>
<protein>
    <submittedName>
        <fullName evidence="2">Uncharacterized protein</fullName>
    </submittedName>
</protein>
<reference evidence="2" key="1">
    <citation type="journal article" date="2019" name="Sci. Rep.">
        <title>Draft genome of Tanacetum cinerariifolium, the natural source of mosquito coil.</title>
        <authorList>
            <person name="Yamashiro T."/>
            <person name="Shiraishi A."/>
            <person name="Satake H."/>
            <person name="Nakayama K."/>
        </authorList>
    </citation>
    <scope>NUCLEOTIDE SEQUENCE</scope>
</reference>
<comment type="caution">
    <text evidence="2">The sequence shown here is derived from an EMBL/GenBank/DDBJ whole genome shotgun (WGS) entry which is preliminary data.</text>
</comment>
<gene>
    <name evidence="2" type="ORF">Tci_546977</name>
</gene>
<feature type="compositionally biased region" description="Polar residues" evidence="1">
    <location>
        <begin position="160"/>
        <end position="169"/>
    </location>
</feature>
<proteinExistence type="predicted"/>
<sequence>MISVRVAEFKGIPIPYSMAMFWPRHQMKKTLNSKPSKDSPANEFDDYDIIDEYSGKFIGANEDSDKEEGFSKKFLVGDNFGHANTHSHVDNSRYGYGSSTNVIKEVIEKIPLSTISPGKLRGIVTVWDTSRFSKTSWTKGEEFIVGQGPFSRNHGMANPSECSSRPISS</sequence>
<dbReference type="AlphaFoldDB" id="A0A699IS25"/>
<accession>A0A699IS25</accession>
<evidence type="ECO:0000256" key="1">
    <source>
        <dbReference type="SAM" id="MobiDB-lite"/>
    </source>
</evidence>
<feature type="region of interest" description="Disordered" evidence="1">
    <location>
        <begin position="150"/>
        <end position="169"/>
    </location>
</feature>
<evidence type="ECO:0000313" key="2">
    <source>
        <dbReference type="EMBL" id="GEZ75004.1"/>
    </source>
</evidence>
<organism evidence="2">
    <name type="scientific">Tanacetum cinerariifolium</name>
    <name type="common">Dalmatian daisy</name>
    <name type="synonym">Chrysanthemum cinerariifolium</name>
    <dbReference type="NCBI Taxonomy" id="118510"/>
    <lineage>
        <taxon>Eukaryota</taxon>
        <taxon>Viridiplantae</taxon>
        <taxon>Streptophyta</taxon>
        <taxon>Embryophyta</taxon>
        <taxon>Tracheophyta</taxon>
        <taxon>Spermatophyta</taxon>
        <taxon>Magnoliopsida</taxon>
        <taxon>eudicotyledons</taxon>
        <taxon>Gunneridae</taxon>
        <taxon>Pentapetalae</taxon>
        <taxon>asterids</taxon>
        <taxon>campanulids</taxon>
        <taxon>Asterales</taxon>
        <taxon>Asteraceae</taxon>
        <taxon>Asteroideae</taxon>
        <taxon>Anthemideae</taxon>
        <taxon>Anthemidinae</taxon>
        <taxon>Tanacetum</taxon>
    </lineage>
</organism>
<dbReference type="EMBL" id="BKCJ010318582">
    <property type="protein sequence ID" value="GEZ75004.1"/>
    <property type="molecule type" value="Genomic_DNA"/>
</dbReference>